<protein>
    <recommendedName>
        <fullName evidence="2">PiggyBac transposable element-derived protein domain-containing protein</fullName>
    </recommendedName>
</protein>
<keyword evidence="4" id="KW-1185">Reference proteome</keyword>
<evidence type="ECO:0000256" key="1">
    <source>
        <dbReference type="SAM" id="MobiDB-lite"/>
    </source>
</evidence>
<comment type="caution">
    <text evidence="3">The sequence shown here is derived from an EMBL/GenBank/DDBJ whole genome shotgun (WGS) entry which is preliminary data.</text>
</comment>
<proteinExistence type="predicted"/>
<dbReference type="InterPro" id="IPR029526">
    <property type="entry name" value="PGBD"/>
</dbReference>
<feature type="non-terminal residue" evidence="3">
    <location>
        <position position="1"/>
    </location>
</feature>
<evidence type="ECO:0000313" key="3">
    <source>
        <dbReference type="EMBL" id="KAJ4940122.1"/>
    </source>
</evidence>
<gene>
    <name evidence="3" type="ORF">JOQ06_026431</name>
</gene>
<sequence>MARHYSTQEALDIIMHSDCEDGSSSSSVDSEADTEEASESTEDASEVGTDQLESNSDSSETEKRRGPEVWSIFRATMSHKRFHQISRTLRFDDKLSRPQRRDDKLAAFRKSSDVLGLSLGNTDFQLPPKIFYGVEIWRLARPLQDLEMLLTKPLLRCPRGVFGIIVMLKDPATKTAPKHDVSTPMFHS</sequence>
<evidence type="ECO:0000313" key="4">
    <source>
        <dbReference type="Proteomes" id="UP001219934"/>
    </source>
</evidence>
<evidence type="ECO:0000259" key="2">
    <source>
        <dbReference type="Pfam" id="PF13843"/>
    </source>
</evidence>
<dbReference type="EMBL" id="JAPTMU010000007">
    <property type="protein sequence ID" value="KAJ4940122.1"/>
    <property type="molecule type" value="Genomic_DNA"/>
</dbReference>
<feature type="region of interest" description="Disordered" evidence="1">
    <location>
        <begin position="1"/>
        <end position="65"/>
    </location>
</feature>
<feature type="domain" description="PiggyBac transposable element-derived protein" evidence="2">
    <location>
        <begin position="70"/>
        <end position="110"/>
    </location>
</feature>
<organism evidence="3 4">
    <name type="scientific">Pogonophryne albipinna</name>
    <dbReference type="NCBI Taxonomy" id="1090488"/>
    <lineage>
        <taxon>Eukaryota</taxon>
        <taxon>Metazoa</taxon>
        <taxon>Chordata</taxon>
        <taxon>Craniata</taxon>
        <taxon>Vertebrata</taxon>
        <taxon>Euteleostomi</taxon>
        <taxon>Actinopterygii</taxon>
        <taxon>Neopterygii</taxon>
        <taxon>Teleostei</taxon>
        <taxon>Neoteleostei</taxon>
        <taxon>Acanthomorphata</taxon>
        <taxon>Eupercaria</taxon>
        <taxon>Perciformes</taxon>
        <taxon>Notothenioidei</taxon>
        <taxon>Pogonophryne</taxon>
    </lineage>
</organism>
<dbReference type="Proteomes" id="UP001219934">
    <property type="component" value="Unassembled WGS sequence"/>
</dbReference>
<dbReference type="Pfam" id="PF13843">
    <property type="entry name" value="DDE_Tnp_1_7"/>
    <property type="match status" value="1"/>
</dbReference>
<reference evidence="3" key="1">
    <citation type="submission" date="2022-11" db="EMBL/GenBank/DDBJ databases">
        <title>Chromosome-level genome of Pogonophryne albipinna.</title>
        <authorList>
            <person name="Jo E."/>
        </authorList>
    </citation>
    <scope>NUCLEOTIDE SEQUENCE</scope>
    <source>
        <strain evidence="3">SGF0006</strain>
        <tissue evidence="3">Muscle</tissue>
    </source>
</reference>
<feature type="compositionally biased region" description="Acidic residues" evidence="1">
    <location>
        <begin position="30"/>
        <end position="45"/>
    </location>
</feature>
<accession>A0AAD6FMR5</accession>
<dbReference type="AlphaFoldDB" id="A0AAD6FMR5"/>
<name>A0AAD6FMR5_9TELE</name>